<dbReference type="EMBL" id="CH445333">
    <property type="protein sequence ID" value="EAT86418.2"/>
    <property type="molecule type" value="Genomic_DNA"/>
</dbReference>
<feature type="region of interest" description="Disordered" evidence="1">
    <location>
        <begin position="1"/>
        <end position="59"/>
    </location>
</feature>
<evidence type="ECO:0000256" key="1">
    <source>
        <dbReference type="SAM" id="MobiDB-lite"/>
    </source>
</evidence>
<evidence type="ECO:0000313" key="3">
    <source>
        <dbReference type="Proteomes" id="UP000001055"/>
    </source>
</evidence>
<dbReference type="AlphaFoldDB" id="Q0UNS7"/>
<feature type="region of interest" description="Disordered" evidence="1">
    <location>
        <begin position="210"/>
        <end position="231"/>
    </location>
</feature>
<dbReference type="KEGG" id="pno:SNOG_06587"/>
<dbReference type="VEuPathDB" id="FungiDB:JI435_065870"/>
<evidence type="ECO:0000313" key="2">
    <source>
        <dbReference type="EMBL" id="EAT86418.2"/>
    </source>
</evidence>
<dbReference type="Proteomes" id="UP000001055">
    <property type="component" value="Unassembled WGS sequence"/>
</dbReference>
<dbReference type="RefSeq" id="XP_001796954.1">
    <property type="nucleotide sequence ID" value="XM_001796902.1"/>
</dbReference>
<dbReference type="eggNOG" id="ENOG502RK8P">
    <property type="taxonomic scope" value="Eukaryota"/>
</dbReference>
<dbReference type="HOGENOM" id="CLU_1200216_0_0_1"/>
<name>Q0UNS7_PHANO</name>
<accession>Q0UNS7</accession>
<feature type="region of interest" description="Disordered" evidence="1">
    <location>
        <begin position="74"/>
        <end position="100"/>
    </location>
</feature>
<organism evidence="2 3">
    <name type="scientific">Phaeosphaeria nodorum (strain SN15 / ATCC MYA-4574 / FGSC 10173)</name>
    <name type="common">Glume blotch fungus</name>
    <name type="synonym">Parastagonospora nodorum</name>
    <dbReference type="NCBI Taxonomy" id="321614"/>
    <lineage>
        <taxon>Eukaryota</taxon>
        <taxon>Fungi</taxon>
        <taxon>Dikarya</taxon>
        <taxon>Ascomycota</taxon>
        <taxon>Pezizomycotina</taxon>
        <taxon>Dothideomycetes</taxon>
        <taxon>Pleosporomycetidae</taxon>
        <taxon>Pleosporales</taxon>
        <taxon>Pleosporineae</taxon>
        <taxon>Phaeosphaeriaceae</taxon>
        <taxon>Parastagonospora</taxon>
    </lineage>
</organism>
<proteinExistence type="predicted"/>
<dbReference type="InParanoid" id="Q0UNS7"/>
<reference evidence="3" key="1">
    <citation type="journal article" date="2007" name="Plant Cell">
        <title>Dothideomycete-plant interactions illuminated by genome sequencing and EST analysis of the wheat pathogen Stagonospora nodorum.</title>
        <authorList>
            <person name="Hane J.K."/>
            <person name="Lowe R.G."/>
            <person name="Solomon P.S."/>
            <person name="Tan K.C."/>
            <person name="Schoch C.L."/>
            <person name="Spatafora J.W."/>
            <person name="Crous P.W."/>
            <person name="Kodira C."/>
            <person name="Birren B.W."/>
            <person name="Galagan J.E."/>
            <person name="Torriani S.F."/>
            <person name="McDonald B.A."/>
            <person name="Oliver R.P."/>
        </authorList>
    </citation>
    <scope>NUCLEOTIDE SEQUENCE [LARGE SCALE GENOMIC DNA]</scope>
    <source>
        <strain evidence="3">SN15 / ATCC MYA-4574 / FGSC 10173</strain>
    </source>
</reference>
<gene>
    <name evidence="2" type="ORF">SNOG_06587</name>
</gene>
<sequence length="231" mass="26117">MDSMYMRSPTTPTARKVPATPTPSKARATTSSQKRKTKAQSESSPTPGQKRKMKNEVGQEMNQYLKILTNWKVSPKNATPKGKGAGARSQPGKKQKVAYKENESKEADVVKSCDLDTYAYVLWDWCLRNKNGQLHAYANRYGAMIAEHKLRILACLNLLPSWFFLRSQILTWLQNQGWTIDDSDMHAQAADVTPHIQEIISRQHRSAILAQQNQRNQQSQEAQEAQQGMGN</sequence>
<dbReference type="GeneID" id="5973833"/>
<protein>
    <submittedName>
        <fullName evidence="2">Uncharacterized protein</fullName>
    </submittedName>
</protein>